<keyword evidence="4" id="KW-0547">Nucleotide-binding</keyword>
<evidence type="ECO:0000256" key="1">
    <source>
        <dbReference type="ARBA" id="ARBA00012513"/>
    </source>
</evidence>
<dbReference type="EMBL" id="CAJPVJ010006726">
    <property type="protein sequence ID" value="CAG2170675.1"/>
    <property type="molecule type" value="Genomic_DNA"/>
</dbReference>
<gene>
    <name evidence="11" type="ORF">ONB1V03_LOCUS10141</name>
</gene>
<evidence type="ECO:0000313" key="12">
    <source>
        <dbReference type="Proteomes" id="UP000728032"/>
    </source>
</evidence>
<feature type="region of interest" description="Disordered" evidence="9">
    <location>
        <begin position="1"/>
        <end position="84"/>
    </location>
</feature>
<organism evidence="11">
    <name type="scientific">Oppiella nova</name>
    <dbReference type="NCBI Taxonomy" id="334625"/>
    <lineage>
        <taxon>Eukaryota</taxon>
        <taxon>Metazoa</taxon>
        <taxon>Ecdysozoa</taxon>
        <taxon>Arthropoda</taxon>
        <taxon>Chelicerata</taxon>
        <taxon>Arachnida</taxon>
        <taxon>Acari</taxon>
        <taxon>Acariformes</taxon>
        <taxon>Sarcoptiformes</taxon>
        <taxon>Oribatida</taxon>
        <taxon>Brachypylina</taxon>
        <taxon>Oppioidea</taxon>
        <taxon>Oppiidae</taxon>
        <taxon>Oppiella</taxon>
    </lineage>
</organism>
<sequence length="285" mass="32082">MTRIRINRRRSRSAADMPDDDHSAENSSNFPAKRKMDIQTLKDFQIKKPLPNNSDRPKARPLAARLNDSSSPSRIPAFREPAAKRSPLATDSIRLVKARMLPSPPAATVHSVVSPNSAKNARVLAPINESTATPNRQPLRVAIKTPNLNKTPNNSVEKSEKKSLIKRLLASATPTKRTAPRVLRQSVDDRNITRTPFTDPQTLIEVLMEILAKRRVQCTKKANFMMKCVLSSMNIIVLAFTLEVCLYEDKCVIIRKRLKGDSWDYMKICEDLKDLQNVTVCENSV</sequence>
<dbReference type="GO" id="GO:0005524">
    <property type="term" value="F:ATP binding"/>
    <property type="evidence" value="ECO:0007669"/>
    <property type="project" value="UniProtKB-KW"/>
</dbReference>
<evidence type="ECO:0000256" key="7">
    <source>
        <dbReference type="ARBA" id="ARBA00047899"/>
    </source>
</evidence>
<evidence type="ECO:0000256" key="9">
    <source>
        <dbReference type="SAM" id="MobiDB-lite"/>
    </source>
</evidence>
<dbReference type="InterPro" id="IPR028375">
    <property type="entry name" value="KA1/Ssp2_C"/>
</dbReference>
<dbReference type="PROSITE" id="PS50032">
    <property type="entry name" value="KA1"/>
    <property type="match status" value="1"/>
</dbReference>
<keyword evidence="5" id="KW-0418">Kinase</keyword>
<dbReference type="InterPro" id="IPR001772">
    <property type="entry name" value="KA1_dom"/>
</dbReference>
<keyword evidence="6" id="KW-0067">ATP-binding</keyword>
<evidence type="ECO:0000259" key="10">
    <source>
        <dbReference type="PROSITE" id="PS50032"/>
    </source>
</evidence>
<evidence type="ECO:0000256" key="3">
    <source>
        <dbReference type="ARBA" id="ARBA00022679"/>
    </source>
</evidence>
<name>A0A7R9QQL1_9ACAR</name>
<comment type="catalytic activity">
    <reaction evidence="7">
        <text>L-threonyl-[protein] + ATP = O-phospho-L-threonyl-[protein] + ADP + H(+)</text>
        <dbReference type="Rhea" id="RHEA:46608"/>
        <dbReference type="Rhea" id="RHEA-COMP:11060"/>
        <dbReference type="Rhea" id="RHEA-COMP:11605"/>
        <dbReference type="ChEBI" id="CHEBI:15378"/>
        <dbReference type="ChEBI" id="CHEBI:30013"/>
        <dbReference type="ChEBI" id="CHEBI:30616"/>
        <dbReference type="ChEBI" id="CHEBI:61977"/>
        <dbReference type="ChEBI" id="CHEBI:456216"/>
        <dbReference type="EC" id="2.7.11.1"/>
    </reaction>
</comment>
<evidence type="ECO:0000256" key="8">
    <source>
        <dbReference type="ARBA" id="ARBA00048679"/>
    </source>
</evidence>
<dbReference type="SUPFAM" id="SSF103243">
    <property type="entry name" value="KA1-like"/>
    <property type="match status" value="1"/>
</dbReference>
<proteinExistence type="predicted"/>
<keyword evidence="3" id="KW-0808">Transferase</keyword>
<accession>A0A7R9QQL1</accession>
<keyword evidence="12" id="KW-1185">Reference proteome</keyword>
<dbReference type="EC" id="2.7.11.1" evidence="1"/>
<dbReference type="EMBL" id="OC921551">
    <property type="protein sequence ID" value="CAD7653488.1"/>
    <property type="molecule type" value="Genomic_DNA"/>
</dbReference>
<feature type="compositionally biased region" description="Basic residues" evidence="9">
    <location>
        <begin position="1"/>
        <end position="12"/>
    </location>
</feature>
<keyword evidence="2" id="KW-0723">Serine/threonine-protein kinase</keyword>
<feature type="domain" description="KA1" evidence="10">
    <location>
        <begin position="231"/>
        <end position="278"/>
    </location>
</feature>
<comment type="catalytic activity">
    <reaction evidence="8">
        <text>L-seryl-[protein] + ATP = O-phospho-L-seryl-[protein] + ADP + H(+)</text>
        <dbReference type="Rhea" id="RHEA:17989"/>
        <dbReference type="Rhea" id="RHEA-COMP:9863"/>
        <dbReference type="Rhea" id="RHEA-COMP:11604"/>
        <dbReference type="ChEBI" id="CHEBI:15378"/>
        <dbReference type="ChEBI" id="CHEBI:29999"/>
        <dbReference type="ChEBI" id="CHEBI:30616"/>
        <dbReference type="ChEBI" id="CHEBI:83421"/>
        <dbReference type="ChEBI" id="CHEBI:456216"/>
        <dbReference type="EC" id="2.7.11.1"/>
    </reaction>
</comment>
<dbReference type="Gene3D" id="3.30.310.80">
    <property type="entry name" value="Kinase associated domain 1, KA1"/>
    <property type="match status" value="1"/>
</dbReference>
<dbReference type="Proteomes" id="UP000728032">
    <property type="component" value="Unassembled WGS sequence"/>
</dbReference>
<evidence type="ECO:0000256" key="2">
    <source>
        <dbReference type="ARBA" id="ARBA00022527"/>
    </source>
</evidence>
<evidence type="ECO:0000256" key="5">
    <source>
        <dbReference type="ARBA" id="ARBA00022777"/>
    </source>
</evidence>
<evidence type="ECO:0000256" key="6">
    <source>
        <dbReference type="ARBA" id="ARBA00022840"/>
    </source>
</evidence>
<protein>
    <recommendedName>
        <fullName evidence="1">non-specific serine/threonine protein kinase</fullName>
        <ecNumber evidence="1">2.7.11.1</ecNumber>
    </recommendedName>
</protein>
<dbReference type="OrthoDB" id="6488637at2759"/>
<dbReference type="GO" id="GO:0004674">
    <property type="term" value="F:protein serine/threonine kinase activity"/>
    <property type="evidence" value="ECO:0007669"/>
    <property type="project" value="UniProtKB-KW"/>
</dbReference>
<evidence type="ECO:0000313" key="11">
    <source>
        <dbReference type="EMBL" id="CAD7653488.1"/>
    </source>
</evidence>
<evidence type="ECO:0000256" key="4">
    <source>
        <dbReference type="ARBA" id="ARBA00022741"/>
    </source>
</evidence>
<dbReference type="AlphaFoldDB" id="A0A7R9QQL1"/>
<reference evidence="11" key="1">
    <citation type="submission" date="2020-11" db="EMBL/GenBank/DDBJ databases">
        <authorList>
            <person name="Tran Van P."/>
        </authorList>
    </citation>
    <scope>NUCLEOTIDE SEQUENCE</scope>
</reference>